<organism evidence="1 2">
    <name type="scientific">Penicillium concentricum</name>
    <dbReference type="NCBI Taxonomy" id="293559"/>
    <lineage>
        <taxon>Eukaryota</taxon>
        <taxon>Fungi</taxon>
        <taxon>Dikarya</taxon>
        <taxon>Ascomycota</taxon>
        <taxon>Pezizomycotina</taxon>
        <taxon>Eurotiomycetes</taxon>
        <taxon>Eurotiomycetidae</taxon>
        <taxon>Eurotiales</taxon>
        <taxon>Aspergillaceae</taxon>
        <taxon>Penicillium</taxon>
    </lineage>
</organism>
<dbReference type="GeneID" id="81465117"/>
<gene>
    <name evidence="1" type="ORF">N7517_008204</name>
</gene>
<protein>
    <submittedName>
        <fullName evidence="1">Uncharacterized protein</fullName>
    </submittedName>
</protein>
<dbReference type="RefSeq" id="XP_056576785.1">
    <property type="nucleotide sequence ID" value="XM_056725934.1"/>
</dbReference>
<dbReference type="OrthoDB" id="3783360at2759"/>
<name>A0A9W9V1G9_9EURO</name>
<accession>A0A9W9V1G9</accession>
<dbReference type="Proteomes" id="UP001147752">
    <property type="component" value="Unassembled WGS sequence"/>
</dbReference>
<sequence>MTEAATEQMLEGRWSNSLTKEEGFFKDCRKWAIWYIDAVDYEREIFFYDCNNIEFKNENMDTIWCTTGSGRITFLPRKVGVYIKEGTFGIYTENGTFKIGP</sequence>
<evidence type="ECO:0000313" key="1">
    <source>
        <dbReference type="EMBL" id="KAJ5365318.1"/>
    </source>
</evidence>
<keyword evidence="2" id="KW-1185">Reference proteome</keyword>
<dbReference type="AlphaFoldDB" id="A0A9W9V1G9"/>
<dbReference type="EMBL" id="JAPZBT010000003">
    <property type="protein sequence ID" value="KAJ5365318.1"/>
    <property type="molecule type" value="Genomic_DNA"/>
</dbReference>
<reference evidence="1" key="2">
    <citation type="journal article" date="2023" name="IMA Fungus">
        <title>Comparative genomic study of the Penicillium genus elucidates a diverse pangenome and 15 lateral gene transfer events.</title>
        <authorList>
            <person name="Petersen C."/>
            <person name="Sorensen T."/>
            <person name="Nielsen M.R."/>
            <person name="Sondergaard T.E."/>
            <person name="Sorensen J.L."/>
            <person name="Fitzpatrick D.A."/>
            <person name="Frisvad J.C."/>
            <person name="Nielsen K.L."/>
        </authorList>
    </citation>
    <scope>NUCLEOTIDE SEQUENCE</scope>
    <source>
        <strain evidence="1">IBT 3081</strain>
    </source>
</reference>
<evidence type="ECO:0000313" key="2">
    <source>
        <dbReference type="Proteomes" id="UP001147752"/>
    </source>
</evidence>
<proteinExistence type="predicted"/>
<reference evidence="1" key="1">
    <citation type="submission" date="2022-12" db="EMBL/GenBank/DDBJ databases">
        <authorList>
            <person name="Petersen C."/>
        </authorList>
    </citation>
    <scope>NUCLEOTIDE SEQUENCE</scope>
    <source>
        <strain evidence="1">IBT 3081</strain>
    </source>
</reference>
<comment type="caution">
    <text evidence="1">The sequence shown here is derived from an EMBL/GenBank/DDBJ whole genome shotgun (WGS) entry which is preliminary data.</text>
</comment>